<dbReference type="Pfam" id="PF01979">
    <property type="entry name" value="Amidohydro_1"/>
    <property type="match status" value="1"/>
</dbReference>
<gene>
    <name evidence="2" type="ORF">ECE50_010695</name>
</gene>
<name>A0A433WN39_9BACT</name>
<evidence type="ECO:0000313" key="2">
    <source>
        <dbReference type="EMBL" id="NSL87300.1"/>
    </source>
</evidence>
<dbReference type="Gene3D" id="3.40.50.10910">
    <property type="entry name" value="Amidohydrolase"/>
    <property type="match status" value="1"/>
</dbReference>
<reference evidence="2" key="1">
    <citation type="submission" date="2020-05" db="EMBL/GenBank/DDBJ databases">
        <title>Chitinophaga laudate sp. nov., isolated from a tropical peat swamp.</title>
        <authorList>
            <person name="Goh C.B.S."/>
            <person name="Lee M.S."/>
            <person name="Parimannan S."/>
            <person name="Pasbakhsh P."/>
            <person name="Yule C.M."/>
            <person name="Rajandas H."/>
            <person name="Loke S."/>
            <person name="Croft L."/>
            <person name="Tan J.B.L."/>
        </authorList>
    </citation>
    <scope>NUCLEOTIDE SEQUENCE</scope>
    <source>
        <strain evidence="2">Mgbs1</strain>
    </source>
</reference>
<dbReference type="SUPFAM" id="SSF82171">
    <property type="entry name" value="DPP6 N-terminal domain-like"/>
    <property type="match status" value="1"/>
</dbReference>
<dbReference type="InterPro" id="IPR032466">
    <property type="entry name" value="Metal_Hydrolase"/>
</dbReference>
<dbReference type="Proteomes" id="UP000281028">
    <property type="component" value="Unassembled WGS sequence"/>
</dbReference>
<accession>A0A433WN39</accession>
<dbReference type="InterPro" id="IPR011059">
    <property type="entry name" value="Metal-dep_hydrolase_composite"/>
</dbReference>
<dbReference type="Gene3D" id="1.20.58.520">
    <property type="entry name" value="Amidohydrolase"/>
    <property type="match status" value="1"/>
</dbReference>
<protein>
    <submittedName>
        <fullName evidence="2">Amidohydrolase family protein</fullName>
    </submittedName>
</protein>
<dbReference type="SUPFAM" id="SSF51556">
    <property type="entry name" value="Metallo-dependent hydrolases"/>
    <property type="match status" value="1"/>
</dbReference>
<dbReference type="Gene3D" id="2.120.10.30">
    <property type="entry name" value="TolB, C-terminal domain"/>
    <property type="match status" value="3"/>
</dbReference>
<dbReference type="InterPro" id="IPR011659">
    <property type="entry name" value="WD40"/>
</dbReference>
<evidence type="ECO:0000256" key="1">
    <source>
        <dbReference type="ARBA" id="ARBA00009820"/>
    </source>
</evidence>
<dbReference type="Gene3D" id="2.30.40.10">
    <property type="entry name" value="Urease, subunit C, domain 1"/>
    <property type="match status" value="1"/>
</dbReference>
<dbReference type="GO" id="GO:0016810">
    <property type="term" value="F:hydrolase activity, acting on carbon-nitrogen (but not peptide) bonds"/>
    <property type="evidence" value="ECO:0007669"/>
    <property type="project" value="InterPro"/>
</dbReference>
<dbReference type="InterPro" id="IPR011042">
    <property type="entry name" value="6-blade_b-propeller_TolB-like"/>
</dbReference>
<dbReference type="Pfam" id="PF07676">
    <property type="entry name" value="PD40"/>
    <property type="match status" value="8"/>
</dbReference>
<proteinExistence type="inferred from homology"/>
<comment type="caution">
    <text evidence="2">The sequence shown here is derived from an EMBL/GenBank/DDBJ whole genome shotgun (WGS) entry which is preliminary data.</text>
</comment>
<dbReference type="EMBL" id="RIAR02000001">
    <property type="protein sequence ID" value="NSL87300.1"/>
    <property type="molecule type" value="Genomic_DNA"/>
</dbReference>
<dbReference type="AlphaFoldDB" id="A0A433WN39"/>
<organism evidence="2 3">
    <name type="scientific">Chitinophaga solisilvae</name>
    <dbReference type="NCBI Taxonomy" id="1233460"/>
    <lineage>
        <taxon>Bacteria</taxon>
        <taxon>Pseudomonadati</taxon>
        <taxon>Bacteroidota</taxon>
        <taxon>Chitinophagia</taxon>
        <taxon>Chitinophagales</taxon>
        <taxon>Chitinophagaceae</taxon>
        <taxon>Chitinophaga</taxon>
    </lineage>
</organism>
<dbReference type="PANTHER" id="PTHR36842">
    <property type="entry name" value="PROTEIN TOLB HOMOLOG"/>
    <property type="match status" value="1"/>
</dbReference>
<dbReference type="OrthoDB" id="9815657at2"/>
<dbReference type="SUPFAM" id="SSF69304">
    <property type="entry name" value="Tricorn protease N-terminal domain"/>
    <property type="match status" value="1"/>
</dbReference>
<dbReference type="InterPro" id="IPR006680">
    <property type="entry name" value="Amidohydro-rel"/>
</dbReference>
<comment type="similarity">
    <text evidence="1">Belongs to the TolB family.</text>
</comment>
<dbReference type="SUPFAM" id="SSF51338">
    <property type="entry name" value="Composite domain of metallo-dependent hydrolases"/>
    <property type="match status" value="1"/>
</dbReference>
<evidence type="ECO:0000313" key="3">
    <source>
        <dbReference type="Proteomes" id="UP000281028"/>
    </source>
</evidence>
<sequence length="1009" mass="111062">MIRKAIYIIIIAIINGGCFQAAAQLPVQLRIAVREGTNMMAALSPDGRNIAIDLQGTLYLLPVTGGAAVQLTNGLSDDRQPSWSPDSRQLVFQSYRDGNYHLWLINADGSGLRQLTSGIYDDREPEWAADGRRILFSSDRSGKYDVWQLSLRDTTLQQVTNSHTENYQPALSPDGRLLAYVAGNSIRIRHRGQETVLVTSRGTVSAPAFTKDGKQVSWFGYEEGRSGLFLTTIATKVTRKLSASREDIFPFKVNWSKEKKFLYTADGKIRWGSAGSALADSVSFSVTLQLHRSAWPKKQRNFDDSAFRQVKGVMGPVVSPDGSTVAFTALGDIWLQEQDTVRRLTNDAAVDLDPAWSPDGSRLAFVSDRLGKMDLWIHDMITGTDKRITDTPEGVMFPAWSPDGQQIAFLLSDARNVWGTAVPGVVRPDTVQQLPAHNGPRTAFPVQPLAAVRRLHTPLSAPGRPAWSPDGQRIAFSVLQPFSSRFREGISKILLVAADGQQPDRFISPLLNRTLATRGKNGPVWSPDGKQMAYVQNGVLWTVPVQPDGTPVGPPRQLTATLADAPSWTGDAKSIVFWQTDKLQQVFLSDGHIIDRPLPLTWQQQAGKDEWILHAGRLFDGRQHGYHYNVDIFIKNNRIQQVRPHENGLPGKVIDASTKTVIPGLFDMHAHQYAGVGEVLGRIWLSYGITSVREPGADPYDALERKESWAAGVRPGPREFFSGTLTDGERIYYGNANSIGNDTQLQLELERAVALDYDLIKTYVRTSDSLQKKITGFAHRHGMAVASHELYPAVAFGVDAVEHIRATSRRGYGPMQSPLNRSYEDVTQLLSLSGMNFTPTIALSGGFFLRMEQDSSLLETPVFRTLYPPGYATAYRTFARQIKAHMPELTQNYDATLNTIRRLHQAGAHITAGTDAPFIPYGLSLHVELQELTAAGLTPEDALRAATIRAAEALGVADDLGAIEAGKLADMVVVDGDPLQDIRAAQSVCLVIKNGLLYSADALLHPYQP</sequence>
<dbReference type="PANTHER" id="PTHR36842:SF1">
    <property type="entry name" value="PROTEIN TOLB"/>
    <property type="match status" value="1"/>
</dbReference>
<keyword evidence="3" id="KW-1185">Reference proteome</keyword>
<dbReference type="Gene3D" id="3.30.110.90">
    <property type="entry name" value="Amidohydrolase"/>
    <property type="match status" value="1"/>
</dbReference>